<accession>A0A2M8LV26</accession>
<evidence type="ECO:0000256" key="6">
    <source>
        <dbReference type="ARBA" id="ARBA00023004"/>
    </source>
</evidence>
<dbReference type="UniPathway" id="UPA00539"/>
<dbReference type="SFLD" id="SFLDS00029">
    <property type="entry name" value="Radical_SAM"/>
    <property type="match status" value="1"/>
</dbReference>
<evidence type="ECO:0000313" key="11">
    <source>
        <dbReference type="EMBL" id="PJE95795.1"/>
    </source>
</evidence>
<dbReference type="InterPro" id="IPR058240">
    <property type="entry name" value="rSAM_sf"/>
</dbReference>
<comment type="function">
    <text evidence="8">Catalyzes the cross-linking of a glutamate residue and a tyrosine residue in the PqqA protein as part of the biosynthesis of pyrroloquinoline quinone (PQQ).</text>
</comment>
<dbReference type="Proteomes" id="UP000230407">
    <property type="component" value="Unassembled WGS sequence"/>
</dbReference>
<keyword evidence="8" id="KW-0004">4Fe-4S</keyword>
<dbReference type="InterPro" id="IPR022479">
    <property type="entry name" value="PqqD_bac"/>
</dbReference>
<feature type="domain" description="Radical SAM core" evidence="10">
    <location>
        <begin position="116"/>
        <end position="333"/>
    </location>
</feature>
<dbReference type="NCBIfam" id="TIGR02109">
    <property type="entry name" value="PQQ_syn_pqqE"/>
    <property type="match status" value="1"/>
</dbReference>
<comment type="subunit">
    <text evidence="2">Monomer. Interacts with PqqE.</text>
</comment>
<dbReference type="PANTHER" id="PTHR11228:SF7">
    <property type="entry name" value="PQQA PEPTIDE CYCLASE"/>
    <property type="match status" value="1"/>
</dbReference>
<feature type="binding site" evidence="8">
    <location>
        <position position="137"/>
    </location>
    <ligand>
        <name>[4Fe-4S] cluster</name>
        <dbReference type="ChEBI" id="CHEBI:49883"/>
        <note>4Fe-4S-S-AdoMet</note>
    </ligand>
</feature>
<keyword evidence="12" id="KW-1185">Reference proteome</keyword>
<dbReference type="RefSeq" id="WP_100203520.1">
    <property type="nucleotide sequence ID" value="NZ_PGGW01000061.1"/>
</dbReference>
<dbReference type="Pfam" id="PF04055">
    <property type="entry name" value="Radical_SAM"/>
    <property type="match status" value="1"/>
</dbReference>
<dbReference type="SUPFAM" id="SSF102114">
    <property type="entry name" value="Radical SAM enzymes"/>
    <property type="match status" value="1"/>
</dbReference>
<dbReference type="PANTHER" id="PTHR11228">
    <property type="entry name" value="RADICAL SAM DOMAIN PROTEIN"/>
    <property type="match status" value="1"/>
</dbReference>
<evidence type="ECO:0000259" key="10">
    <source>
        <dbReference type="PROSITE" id="PS51918"/>
    </source>
</evidence>
<dbReference type="GO" id="GO:0051539">
    <property type="term" value="F:4 iron, 4 sulfur cluster binding"/>
    <property type="evidence" value="ECO:0007669"/>
    <property type="project" value="UniProtKB-KW"/>
</dbReference>
<dbReference type="PROSITE" id="PS51918">
    <property type="entry name" value="RADICAL_SAM"/>
    <property type="match status" value="1"/>
</dbReference>
<dbReference type="SFLD" id="SFLDF00280">
    <property type="entry name" value="coenzyme_PQQ_synthesis_protein"/>
    <property type="match status" value="1"/>
</dbReference>
<dbReference type="GO" id="GO:0009975">
    <property type="term" value="F:cyclase activity"/>
    <property type="evidence" value="ECO:0007669"/>
    <property type="project" value="UniProtKB-UniRule"/>
</dbReference>
<keyword evidence="4 8" id="KW-0479">Metal-binding</keyword>
<comment type="pathway">
    <text evidence="1 8">Cofactor biosynthesis; pyrroloquinoline quinone biosynthesis.</text>
</comment>
<dbReference type="Pfam" id="PF13186">
    <property type="entry name" value="SPASM"/>
    <property type="match status" value="1"/>
</dbReference>
<dbReference type="Pfam" id="PF05402">
    <property type="entry name" value="PqqD"/>
    <property type="match status" value="1"/>
</dbReference>
<keyword evidence="5 8" id="KW-0884">PQQ biosynthesis</keyword>
<feature type="compositionally biased region" description="Pro residues" evidence="9">
    <location>
        <begin position="107"/>
        <end position="118"/>
    </location>
</feature>
<sequence length="476" mass="50045">MPVPPGGRPALGRGVRLAYDDVRGRPALLYPEGVLLLNESAAAVLARCDGTRTVDAIAAGLAAEYAGVAAGDVAAVVAEVAGRHLVDFDPPAPVPVTPVAGATAPADGPPPDPPPDPAPIGMVAELTYRCPLHCPYCSNPVDMRPYRDELGTGDWFRVLGEARRLGVLQVHFSGGEPALRRDLADLVGEAHRLGVYTNLVTSGIPMDAGRLAELAAAGLDHVQLSFQDAVAGPADAVAGLPAHTRKTKVAAAVTAAGLPLTVNAVLHRGNVARLLDITRLAAELGADRLELAHTQYYGWGLRNRAVLLPTPEQIATAERDAAEAQERYGDRMQIVYVVPDHHLARPKACMAGWGSRMFVVAPNGDVLPCLAAAQLPGLEPPGVRTGSLADAWYRSEAFNRFRGTGWMREPCRSCPLKDEDLGGCRCQAFQLTGDAAATDPVCELSPHHGRVTAALTEARAGDGTRRPVPRRMGGGG</sequence>
<dbReference type="CDD" id="cd01335">
    <property type="entry name" value="Radical_SAM"/>
    <property type="match status" value="1"/>
</dbReference>
<keyword evidence="8" id="KW-0560">Oxidoreductase</keyword>
<dbReference type="GO" id="GO:0048038">
    <property type="term" value="F:quinone binding"/>
    <property type="evidence" value="ECO:0007669"/>
    <property type="project" value="InterPro"/>
</dbReference>
<dbReference type="EMBL" id="PGGW01000061">
    <property type="protein sequence ID" value="PJE95795.1"/>
    <property type="molecule type" value="Genomic_DNA"/>
</dbReference>
<dbReference type="SFLD" id="SFLDG01386">
    <property type="entry name" value="main_SPASM_domain-containing"/>
    <property type="match status" value="1"/>
</dbReference>
<gene>
    <name evidence="8" type="primary">pqqE</name>
    <name evidence="11" type="ORF">CUT44_21300</name>
</gene>
<reference evidence="11 12" key="1">
    <citation type="submission" date="2017-11" db="EMBL/GenBank/DDBJ databases">
        <title>Streptomyces carmine sp. nov., a novel actinomycete isolated from Sophora alopecuroides in Xinjiang, China.</title>
        <authorList>
            <person name="Wang Y."/>
            <person name="Luo X."/>
            <person name="Wan C."/>
            <person name="Zhang L."/>
        </authorList>
    </citation>
    <scope>NUCLEOTIDE SEQUENCE [LARGE SCALE GENOMIC DNA]</scope>
    <source>
        <strain evidence="11 12">TRM SA0054</strain>
    </source>
</reference>
<dbReference type="CDD" id="cd21119">
    <property type="entry name" value="SPASM_PqqE"/>
    <property type="match status" value="1"/>
</dbReference>
<keyword evidence="6 8" id="KW-0408">Iron</keyword>
<dbReference type="InterPro" id="IPR050377">
    <property type="entry name" value="Radical_SAM_PqqE_MftC-like"/>
</dbReference>
<proteinExistence type="inferred from homology"/>
<evidence type="ECO:0000256" key="1">
    <source>
        <dbReference type="ARBA" id="ARBA00004886"/>
    </source>
</evidence>
<evidence type="ECO:0000256" key="8">
    <source>
        <dbReference type="HAMAP-Rule" id="MF_00660"/>
    </source>
</evidence>
<dbReference type="EC" id="1.21.98.4" evidence="8"/>
<evidence type="ECO:0000256" key="3">
    <source>
        <dbReference type="ARBA" id="ARBA00022691"/>
    </source>
</evidence>
<dbReference type="NCBIfam" id="TIGR03859">
    <property type="entry name" value="PQQ_PqqD"/>
    <property type="match status" value="1"/>
</dbReference>
<dbReference type="GO" id="GO:1904047">
    <property type="term" value="F:S-adenosyl-L-methionine binding"/>
    <property type="evidence" value="ECO:0007669"/>
    <property type="project" value="UniProtKB-UniRule"/>
</dbReference>
<dbReference type="InterPro" id="IPR008792">
    <property type="entry name" value="PQQD"/>
</dbReference>
<feature type="binding site" evidence="8">
    <location>
        <position position="134"/>
    </location>
    <ligand>
        <name>[4Fe-4S] cluster</name>
        <dbReference type="ChEBI" id="CHEBI:49883"/>
        <note>4Fe-4S-S-AdoMet</note>
    </ligand>
</feature>
<evidence type="ECO:0000256" key="9">
    <source>
        <dbReference type="SAM" id="MobiDB-lite"/>
    </source>
</evidence>
<protein>
    <recommendedName>
        <fullName evidence="8">PqqA peptide cyclase</fullName>
        <ecNumber evidence="8">1.21.98.4</ecNumber>
    </recommendedName>
    <alternativeName>
        <fullName evidence="8">Coenzyme PQQ synthesis protein E</fullName>
    </alternativeName>
</protein>
<organism evidence="11 12">
    <name type="scientific">Streptomyces carminius</name>
    <dbReference type="NCBI Taxonomy" id="2665496"/>
    <lineage>
        <taxon>Bacteria</taxon>
        <taxon>Bacillati</taxon>
        <taxon>Actinomycetota</taxon>
        <taxon>Actinomycetes</taxon>
        <taxon>Kitasatosporales</taxon>
        <taxon>Streptomycetaceae</taxon>
        <taxon>Streptomyces</taxon>
    </lineage>
</organism>
<feature type="region of interest" description="Disordered" evidence="9">
    <location>
        <begin position="96"/>
        <end position="118"/>
    </location>
</feature>
<dbReference type="InterPro" id="IPR041881">
    <property type="entry name" value="PqqD_sf"/>
</dbReference>
<dbReference type="GO" id="GO:0018189">
    <property type="term" value="P:pyrroloquinoline quinone biosynthetic process"/>
    <property type="evidence" value="ECO:0007669"/>
    <property type="project" value="UniProtKB-UniRule"/>
</dbReference>
<evidence type="ECO:0000313" key="12">
    <source>
        <dbReference type="Proteomes" id="UP000230407"/>
    </source>
</evidence>
<evidence type="ECO:0000256" key="5">
    <source>
        <dbReference type="ARBA" id="ARBA00022905"/>
    </source>
</evidence>
<dbReference type="GO" id="GO:0005506">
    <property type="term" value="F:iron ion binding"/>
    <property type="evidence" value="ECO:0007669"/>
    <property type="project" value="UniProtKB-UniRule"/>
</dbReference>
<name>A0A2M8LV26_9ACTN</name>
<dbReference type="InterPro" id="IPR013785">
    <property type="entry name" value="Aldolase_TIM"/>
</dbReference>
<comment type="catalytic activity">
    <reaction evidence="8">
        <text>[PQQ precursor protein] + S-adenosyl-L-methionine = E-Y cross-linked-[PQQ precursor protein] + 5'-deoxyadenosine + L-methionine + H(+)</text>
        <dbReference type="Rhea" id="RHEA:56836"/>
        <dbReference type="Rhea" id="RHEA-COMP:14800"/>
        <dbReference type="Rhea" id="RHEA-COMP:14801"/>
        <dbReference type="ChEBI" id="CHEBI:15378"/>
        <dbReference type="ChEBI" id="CHEBI:17319"/>
        <dbReference type="ChEBI" id="CHEBI:57844"/>
        <dbReference type="ChEBI" id="CHEBI:59789"/>
        <dbReference type="ChEBI" id="CHEBI:141026"/>
        <dbReference type="ChEBI" id="CHEBI:141027"/>
        <dbReference type="EC" id="1.21.98.4"/>
    </reaction>
</comment>
<dbReference type="Gene3D" id="1.10.10.1150">
    <property type="entry name" value="Coenzyme PQQ synthesis protein D (PqqD)"/>
    <property type="match status" value="1"/>
</dbReference>
<evidence type="ECO:0000256" key="2">
    <source>
        <dbReference type="ARBA" id="ARBA00011741"/>
    </source>
</evidence>
<dbReference type="InterPro" id="IPR011843">
    <property type="entry name" value="PQQ_synth_PqqE_bac"/>
</dbReference>
<dbReference type="InterPro" id="IPR023885">
    <property type="entry name" value="4Fe4S-binding_SPASM_dom"/>
</dbReference>
<dbReference type="GO" id="GO:0016491">
    <property type="term" value="F:oxidoreductase activity"/>
    <property type="evidence" value="ECO:0007669"/>
    <property type="project" value="UniProtKB-KW"/>
</dbReference>
<dbReference type="SFLD" id="SFLDG01067">
    <property type="entry name" value="SPASM/twitch_domain_containing"/>
    <property type="match status" value="1"/>
</dbReference>
<dbReference type="NCBIfam" id="TIGR04085">
    <property type="entry name" value="rSAM_more_4Fe4S"/>
    <property type="match status" value="1"/>
</dbReference>
<keyword evidence="7 8" id="KW-0411">Iron-sulfur</keyword>
<comment type="caution">
    <text evidence="11">The sequence shown here is derived from an EMBL/GenBank/DDBJ whole genome shotgun (WGS) entry which is preliminary data.</text>
</comment>
<dbReference type="AlphaFoldDB" id="A0A2M8LV26"/>
<comment type="cofactor">
    <cofactor evidence="8">
        <name>[4Fe-4S] cluster</name>
        <dbReference type="ChEBI" id="CHEBI:49883"/>
    </cofactor>
    <text evidence="8">Binds 1 [4Fe-4S] cluster. The cluster is coordinated with 3 cysteines and an exchangeable S-adenosyl-L-methionine.</text>
</comment>
<dbReference type="HAMAP" id="MF_00660">
    <property type="entry name" value="PqqE"/>
    <property type="match status" value="1"/>
</dbReference>
<dbReference type="Gene3D" id="3.20.20.70">
    <property type="entry name" value="Aldolase class I"/>
    <property type="match status" value="1"/>
</dbReference>
<dbReference type="InterPro" id="IPR007197">
    <property type="entry name" value="rSAM"/>
</dbReference>
<comment type="subunit">
    <text evidence="8">Interacts with PqqD. The interaction is necessary for activity of PqqE.</text>
</comment>
<feature type="compositionally biased region" description="Low complexity" evidence="9">
    <location>
        <begin position="97"/>
        <end position="106"/>
    </location>
</feature>
<evidence type="ECO:0000256" key="7">
    <source>
        <dbReference type="ARBA" id="ARBA00023014"/>
    </source>
</evidence>
<keyword evidence="3 8" id="KW-0949">S-adenosyl-L-methionine</keyword>
<feature type="binding site" evidence="8">
    <location>
        <position position="130"/>
    </location>
    <ligand>
        <name>[4Fe-4S] cluster</name>
        <dbReference type="ChEBI" id="CHEBI:49883"/>
        <note>4Fe-4S-S-AdoMet</note>
    </ligand>
</feature>
<comment type="similarity">
    <text evidence="8">Belongs to the radical SAM superfamily. PqqE family.</text>
</comment>
<evidence type="ECO:0000256" key="4">
    <source>
        <dbReference type="ARBA" id="ARBA00022723"/>
    </source>
</evidence>